<reference evidence="2 3" key="2">
    <citation type="submission" date="2020-03" db="EMBL/GenBank/DDBJ databases">
        <title>Bacillus aquiflavi sp. nov., isolated from yellow water of strong flavor Chinese baijiu in Yibin region of China.</title>
        <authorList>
            <person name="Xie J."/>
        </authorList>
    </citation>
    <scope>NUCLEOTIDE SEQUENCE [LARGE SCALE GENOMIC DNA]</scope>
    <source>
        <strain evidence="2 3">Gsoil 114</strain>
    </source>
</reference>
<proteinExistence type="inferred from homology"/>
<dbReference type="Gene3D" id="3.30.70.120">
    <property type="match status" value="1"/>
</dbReference>
<gene>
    <name evidence="2" type="ORF">G4D61_12680</name>
</gene>
<dbReference type="Proteomes" id="UP000476934">
    <property type="component" value="Unassembled WGS sequence"/>
</dbReference>
<dbReference type="SUPFAM" id="SSF54913">
    <property type="entry name" value="GlnB-like"/>
    <property type="match status" value="1"/>
</dbReference>
<comment type="similarity">
    <text evidence="1">Belongs to the UPF0166 family.</text>
</comment>
<evidence type="ECO:0000313" key="2">
    <source>
        <dbReference type="EMBL" id="NEY20808.1"/>
    </source>
</evidence>
<organism evidence="2 3">
    <name type="scientific">Heyndrickxia ginsengihumi</name>
    <dbReference type="NCBI Taxonomy" id="363870"/>
    <lineage>
        <taxon>Bacteria</taxon>
        <taxon>Bacillati</taxon>
        <taxon>Bacillota</taxon>
        <taxon>Bacilli</taxon>
        <taxon>Bacillales</taxon>
        <taxon>Bacillaceae</taxon>
        <taxon>Heyndrickxia</taxon>
    </lineage>
</organism>
<dbReference type="Pfam" id="PF02641">
    <property type="entry name" value="DUF190"/>
    <property type="match status" value="1"/>
</dbReference>
<dbReference type="InterPro" id="IPR003793">
    <property type="entry name" value="UPF0166"/>
</dbReference>
<comment type="caution">
    <text evidence="2">The sequence shown here is derived from an EMBL/GenBank/DDBJ whole genome shotgun (WGS) entry which is preliminary data.</text>
</comment>
<dbReference type="InterPro" id="IPR015867">
    <property type="entry name" value="N-reg_PII/ATP_PRibTrfase_C"/>
</dbReference>
<name>A0A6M0PBR7_9BACI</name>
<keyword evidence="3" id="KW-1185">Reference proteome</keyword>
<dbReference type="InterPro" id="IPR011322">
    <property type="entry name" value="N-reg_PII-like_a/b"/>
</dbReference>
<reference evidence="2 3" key="1">
    <citation type="submission" date="2020-02" db="EMBL/GenBank/DDBJ databases">
        <authorList>
            <person name="Feng H."/>
        </authorList>
    </citation>
    <scope>NUCLEOTIDE SEQUENCE [LARGE SCALE GENOMIC DNA]</scope>
    <source>
        <strain evidence="2 3">Gsoil 114</strain>
    </source>
</reference>
<evidence type="ECO:0000313" key="3">
    <source>
        <dbReference type="Proteomes" id="UP000476934"/>
    </source>
</evidence>
<accession>A0A6M0PBR7</accession>
<dbReference type="AlphaFoldDB" id="A0A6M0PBR7"/>
<evidence type="ECO:0000256" key="1">
    <source>
        <dbReference type="ARBA" id="ARBA00010554"/>
    </source>
</evidence>
<dbReference type="RefSeq" id="WP_081749952.1">
    <property type="nucleotide sequence ID" value="NZ_JBCNCJ010000162.1"/>
</dbReference>
<sequence length="65" mass="7053">MEGIEGFGEDHVIHKQSLFSFSEHTPVMIESIGTGEVLENLIPILKSIVVDGIVFVTPVSVAMNN</sequence>
<protein>
    <submittedName>
        <fullName evidence="2">DUF190 domain-containing protein</fullName>
    </submittedName>
</protein>
<dbReference type="EMBL" id="JAAIWK010000021">
    <property type="protein sequence ID" value="NEY20808.1"/>
    <property type="molecule type" value="Genomic_DNA"/>
</dbReference>
<dbReference type="OrthoDB" id="9795599at2"/>